<evidence type="ECO:0000256" key="1">
    <source>
        <dbReference type="ARBA" id="ARBA00004141"/>
    </source>
</evidence>
<feature type="transmembrane region" description="Helical" evidence="5">
    <location>
        <begin position="132"/>
        <end position="153"/>
    </location>
</feature>
<comment type="caution">
    <text evidence="6">The sequence shown here is derived from an EMBL/GenBank/DDBJ whole genome shotgun (WGS) entry which is preliminary data.</text>
</comment>
<dbReference type="InterPro" id="IPR032808">
    <property type="entry name" value="DoxX"/>
</dbReference>
<keyword evidence="7" id="KW-1185">Reference proteome</keyword>
<reference evidence="6 7" key="2">
    <citation type="submission" date="2019-09" db="EMBL/GenBank/DDBJ databases">
        <authorList>
            <person name="Jin C."/>
        </authorList>
    </citation>
    <scope>NUCLEOTIDE SEQUENCE [LARGE SCALE GENOMIC DNA]</scope>
    <source>
        <strain evidence="6 7">AN110305</strain>
    </source>
</reference>
<accession>A0A5B2WTT4</accession>
<keyword evidence="2 5" id="KW-0812">Transmembrane</keyword>
<dbReference type="GO" id="GO:0016020">
    <property type="term" value="C:membrane"/>
    <property type="evidence" value="ECO:0007669"/>
    <property type="project" value="UniProtKB-SubCell"/>
</dbReference>
<evidence type="ECO:0000313" key="6">
    <source>
        <dbReference type="EMBL" id="KAA2253946.1"/>
    </source>
</evidence>
<evidence type="ECO:0000256" key="2">
    <source>
        <dbReference type="ARBA" id="ARBA00022692"/>
    </source>
</evidence>
<reference evidence="6 7" key="1">
    <citation type="submission" date="2019-09" db="EMBL/GenBank/DDBJ databases">
        <title>Goodfellowia gen. nov., a new genus of the Pseudonocardineae related to Actinoalloteichus, containing Goodfellowia coeruleoviolacea gen. nov., comb. nov. gen. nov., comb. nov.</title>
        <authorList>
            <person name="Labeda D."/>
        </authorList>
    </citation>
    <scope>NUCLEOTIDE SEQUENCE [LARGE SCALE GENOMIC DNA]</scope>
    <source>
        <strain evidence="6 7">AN110305</strain>
    </source>
</reference>
<keyword evidence="4 5" id="KW-0472">Membrane</keyword>
<proteinExistence type="predicted"/>
<evidence type="ECO:0000256" key="4">
    <source>
        <dbReference type="ARBA" id="ARBA00023136"/>
    </source>
</evidence>
<evidence type="ECO:0000313" key="7">
    <source>
        <dbReference type="Proteomes" id="UP000323454"/>
    </source>
</evidence>
<keyword evidence="3 5" id="KW-1133">Transmembrane helix</keyword>
<gene>
    <name evidence="6" type="ORF">F0L68_32315</name>
</gene>
<dbReference type="OrthoDB" id="265224at2"/>
<dbReference type="AlphaFoldDB" id="A0A5B2WTT4"/>
<dbReference type="Proteomes" id="UP000323454">
    <property type="component" value="Unassembled WGS sequence"/>
</dbReference>
<sequence length="184" mass="19709">MNVNQSSGGPRSRPARLADWCCSHSVTLLRLSLGIVFVWFGLLKFFEGMSPAAELATRTMSIITFDLVPPAVSRPLLALMETLIGVGFLTGRWPRTTLAVFFVQMAGAMSPLVLLPGVIWAHPMGPTLTGQYVIKDVVLVVAGLVVASALRAAPAQRAQPRLRQVLPLRKAAPADQPKAVSEVG</sequence>
<feature type="transmembrane region" description="Helical" evidence="5">
    <location>
        <begin position="21"/>
        <end position="42"/>
    </location>
</feature>
<evidence type="ECO:0000256" key="5">
    <source>
        <dbReference type="SAM" id="Phobius"/>
    </source>
</evidence>
<feature type="transmembrane region" description="Helical" evidence="5">
    <location>
        <begin position="71"/>
        <end position="91"/>
    </location>
</feature>
<name>A0A5B2WTT4_9PSEU</name>
<feature type="transmembrane region" description="Helical" evidence="5">
    <location>
        <begin position="98"/>
        <end position="120"/>
    </location>
</feature>
<protein>
    <submittedName>
        <fullName evidence="6">DoxX family protein</fullName>
    </submittedName>
</protein>
<dbReference type="Pfam" id="PF07681">
    <property type="entry name" value="DoxX"/>
    <property type="match status" value="1"/>
</dbReference>
<dbReference type="EMBL" id="VUOB01000064">
    <property type="protein sequence ID" value="KAA2253946.1"/>
    <property type="molecule type" value="Genomic_DNA"/>
</dbReference>
<comment type="subcellular location">
    <subcellularLocation>
        <location evidence="1">Membrane</location>
        <topology evidence="1">Multi-pass membrane protein</topology>
    </subcellularLocation>
</comment>
<evidence type="ECO:0000256" key="3">
    <source>
        <dbReference type="ARBA" id="ARBA00022989"/>
    </source>
</evidence>
<organism evidence="6 7">
    <name type="scientific">Solihabitans fulvus</name>
    <dbReference type="NCBI Taxonomy" id="1892852"/>
    <lineage>
        <taxon>Bacteria</taxon>
        <taxon>Bacillati</taxon>
        <taxon>Actinomycetota</taxon>
        <taxon>Actinomycetes</taxon>
        <taxon>Pseudonocardiales</taxon>
        <taxon>Pseudonocardiaceae</taxon>
        <taxon>Solihabitans</taxon>
    </lineage>
</organism>